<keyword evidence="1" id="KW-0677">Repeat</keyword>
<dbReference type="InterPro" id="IPR011990">
    <property type="entry name" value="TPR-like_helical_dom_sf"/>
</dbReference>
<feature type="repeat" description="PPR" evidence="2">
    <location>
        <begin position="191"/>
        <end position="225"/>
    </location>
</feature>
<dbReference type="Pfam" id="PF01535">
    <property type="entry name" value="PPR"/>
    <property type="match status" value="3"/>
</dbReference>
<dbReference type="NCBIfam" id="TIGR00756">
    <property type="entry name" value="PPR"/>
    <property type="match status" value="3"/>
</dbReference>
<dbReference type="GO" id="GO:0003730">
    <property type="term" value="F:mRNA 3'-UTR binding"/>
    <property type="evidence" value="ECO:0007669"/>
    <property type="project" value="TreeGrafter"/>
</dbReference>
<dbReference type="Pfam" id="PF13812">
    <property type="entry name" value="PPR_3"/>
    <property type="match status" value="1"/>
</dbReference>
<proteinExistence type="predicted"/>
<dbReference type="PANTHER" id="PTHR46669:SF1">
    <property type="entry name" value="LEUCINE-RICH PPR MOTIF-CONTAINING PROTEIN, MITOCHONDRIAL"/>
    <property type="match status" value="1"/>
</dbReference>
<dbReference type="Proteomes" id="UP000694523">
    <property type="component" value="Unplaced"/>
</dbReference>
<keyword evidence="5" id="KW-1185">Reference proteome</keyword>
<dbReference type="PROSITE" id="PS51375">
    <property type="entry name" value="PPR"/>
    <property type="match status" value="3"/>
</dbReference>
<dbReference type="GO" id="GO:0005739">
    <property type="term" value="C:mitochondrion"/>
    <property type="evidence" value="ECO:0007669"/>
    <property type="project" value="TreeGrafter"/>
</dbReference>
<feature type="domain" description="Pentatricopeptide repeat-containing protein-mitochondrial" evidence="3">
    <location>
        <begin position="169"/>
        <end position="276"/>
    </location>
</feature>
<evidence type="ECO:0000313" key="5">
    <source>
        <dbReference type="Proteomes" id="UP000694523"/>
    </source>
</evidence>
<accession>A0A8C6WJT9</accession>
<dbReference type="AlphaFoldDB" id="A0A8C6WJT9"/>
<dbReference type="InterPro" id="IPR057027">
    <property type="entry name" value="TPR_mt"/>
</dbReference>
<evidence type="ECO:0000256" key="2">
    <source>
        <dbReference type="PROSITE-ProRule" id="PRU00708"/>
    </source>
</evidence>
<dbReference type="InterPro" id="IPR033490">
    <property type="entry name" value="LRP130"/>
</dbReference>
<dbReference type="PANTHER" id="PTHR46669">
    <property type="entry name" value="LEUCINE-RICH PPR MOTIF-CONTAINING PROTEIN, MITOCHONDRIAL"/>
    <property type="match status" value="1"/>
</dbReference>
<evidence type="ECO:0000259" key="3">
    <source>
        <dbReference type="Pfam" id="PF23276"/>
    </source>
</evidence>
<reference evidence="4" key="1">
    <citation type="submission" date="2025-08" db="UniProtKB">
        <authorList>
            <consortium name="Ensembl"/>
        </authorList>
    </citation>
    <scope>IDENTIFICATION</scope>
</reference>
<dbReference type="Ensembl" id="ENSNMLT00000014186.1">
    <property type="protein sequence ID" value="ENSNMLP00000012566.1"/>
    <property type="gene ID" value="ENSNMLG00000006483.1"/>
</dbReference>
<organism evidence="4 5">
    <name type="scientific">Neogobius melanostomus</name>
    <name type="common">round goby</name>
    <dbReference type="NCBI Taxonomy" id="47308"/>
    <lineage>
        <taxon>Eukaryota</taxon>
        <taxon>Metazoa</taxon>
        <taxon>Chordata</taxon>
        <taxon>Craniata</taxon>
        <taxon>Vertebrata</taxon>
        <taxon>Euteleostomi</taxon>
        <taxon>Actinopterygii</taxon>
        <taxon>Neopterygii</taxon>
        <taxon>Teleostei</taxon>
        <taxon>Neoteleostei</taxon>
        <taxon>Acanthomorphata</taxon>
        <taxon>Gobiaria</taxon>
        <taxon>Gobiiformes</taxon>
        <taxon>Gobioidei</taxon>
        <taxon>Gobiidae</taxon>
        <taxon>Benthophilinae</taxon>
        <taxon>Neogobiini</taxon>
        <taxon>Neogobius</taxon>
    </lineage>
</organism>
<dbReference type="Gene3D" id="1.25.40.10">
    <property type="entry name" value="Tetratricopeptide repeat domain"/>
    <property type="match status" value="3"/>
</dbReference>
<sequence length="1206" mass="137112">SFIYHVNIRLLPYTSGFVRNYALVTERRDESSTAVRSKQAKQFDWAMDKFNSSVRRTGRITKTLLLHIFHDICRTGYPSGNQALLLLRSCGALLPEVPPANRSELAHHIWEKLQELGAQYDVSHYNALLKVYLQNEFKFSPMDFLAKMQAANILPNRVTYQRLIAAYCRNGDIDGASAILGFMKSKDLPITEAVFNSLITGHACAGDIESAKNILTVMRNAGIEPGPDTYVSLLEAYAQNGDMENVKATLETAESADCSLMDRDIMQVIFTLVKAGHHQHAPEMVERLRHERGYIPDAMNMCLSLITHGHEDTAFHMLKSFPTLQMDNVSQDPLNLGNFFLRHCVTMETPLEKIGQYCKVLQEANLHTSPLTFALSCALETRKTSMSIEMMKMLKDQKMPVRPHFFWPLLTPHVKDKNTIVKAMDGLGVDPDVDTLSNYVFPAFPSMEESIFIVFVIFTHKMCLYVFKCFKMLFLNQYCFLSYILFSLISVSDASSPTPNLICLLFLSKMFSFFLYNLIESLPKREAQAQEEKLRKYFSQLREQNITISANIYRGISKLLEANNVPELIKVFSWLNSFIYSLVSLCGQNLQRALELKQQHEEEMTVPSYAILINLCCLHDNAEEALNLKREMSRKDSSMALDTSKYIALVRTLSKNGKVEEAVDILKEMKEKDVVLGDTHVISLFHIFNSMRSNGGPDAIRRLQNTIFTLGLAKPTTSLCSPLITAYLDSNDLPGALDAAMECQKLYKQLPRIHDIVVALVEQGDTEKLQKVMDFVSQERGEMRMLYDLFFAFLQTGRYREARKIIETPGIRARQTRLQWFAEKCVAAKRMEPLEQMVEITAKLFDCDRDEMYSYILRLCKDTNDWQKAEATWTKMQEENMIPREKTLHLLADILRNNGQEVPFKVPEVQLRLRYRPLLLKLFCNTAVPADAYELLKDIDKSGVSLNPATYDQVIRALLAVGEMEDAMVVKDINVYGYLFTKVKPLLHFPDALLSLKSVLESNRVPSHLAVRRLLQALSSQGNLASIQEVENLMKELSTPLNLSPMLFINNTALAQIHNGDVDSAVEMIESIYTNPNSRSGSISYVFRKVLENGNDEAFDKLSAMAERLANHFACYRPALDIFLELLDMDKVDDAKFMLARCNAVAEQRDILMAYLTKKDLESAKALYEQMQKEGVEVDELSLKRLASLYCQAGETVPFIEPPVSV</sequence>
<protein>
    <submittedName>
        <fullName evidence="4">Leucine rich pentatricopeptide repeat containing</fullName>
    </submittedName>
</protein>
<evidence type="ECO:0000313" key="4">
    <source>
        <dbReference type="Ensembl" id="ENSNMLP00000012566.1"/>
    </source>
</evidence>
<dbReference type="InterPro" id="IPR002885">
    <property type="entry name" value="PPR_rpt"/>
</dbReference>
<dbReference type="Pfam" id="PF23276">
    <property type="entry name" value="TPR_24"/>
    <property type="match status" value="1"/>
</dbReference>
<name>A0A8C6WJT9_9GOBI</name>
<dbReference type="GO" id="GO:0005634">
    <property type="term" value="C:nucleus"/>
    <property type="evidence" value="ECO:0007669"/>
    <property type="project" value="TreeGrafter"/>
</dbReference>
<feature type="repeat" description="PPR" evidence="2">
    <location>
        <begin position="642"/>
        <end position="676"/>
    </location>
</feature>
<feature type="repeat" description="PPR" evidence="2">
    <location>
        <begin position="156"/>
        <end position="190"/>
    </location>
</feature>
<dbReference type="GO" id="GO:0070129">
    <property type="term" value="P:regulation of mitochondrial translation"/>
    <property type="evidence" value="ECO:0007669"/>
    <property type="project" value="TreeGrafter"/>
</dbReference>
<evidence type="ECO:0000256" key="1">
    <source>
        <dbReference type="ARBA" id="ARBA00022737"/>
    </source>
</evidence>
<reference evidence="4" key="2">
    <citation type="submission" date="2025-09" db="UniProtKB">
        <authorList>
            <consortium name="Ensembl"/>
        </authorList>
    </citation>
    <scope>IDENTIFICATION</scope>
</reference>